<dbReference type="EMBL" id="BK016121">
    <property type="protein sequence ID" value="DAF96797.1"/>
    <property type="molecule type" value="Genomic_DNA"/>
</dbReference>
<evidence type="ECO:0000313" key="1">
    <source>
        <dbReference type="EMBL" id="DAF96797.1"/>
    </source>
</evidence>
<proteinExistence type="predicted"/>
<protein>
    <submittedName>
        <fullName evidence="1">Uncharacterized protein</fullName>
    </submittedName>
</protein>
<sequence>MGNYTQFDLIIEGLEKFSKDELKQVRTNFEKIAESISDELAIEPSFIIEENFLCFDGKWSEREADLSEFSKLYPDLKIVLNEVLSDWDANIYNAFYKVYCKNGEIEIVQGRVEFPKTKLW</sequence>
<accession>A0A8S5UQP5</accession>
<organism evidence="1">
    <name type="scientific">Podoviridae sp. ctQyH19</name>
    <dbReference type="NCBI Taxonomy" id="2825249"/>
    <lineage>
        <taxon>Viruses</taxon>
        <taxon>Duplodnaviria</taxon>
        <taxon>Heunggongvirae</taxon>
        <taxon>Uroviricota</taxon>
        <taxon>Caudoviricetes</taxon>
    </lineage>
</organism>
<reference evidence="1" key="1">
    <citation type="journal article" date="2021" name="Proc. Natl. Acad. Sci. U.S.A.">
        <title>A Catalog of Tens of Thousands of Viruses from Human Metagenomes Reveals Hidden Associations with Chronic Diseases.</title>
        <authorList>
            <person name="Tisza M.J."/>
            <person name="Buck C.B."/>
        </authorList>
    </citation>
    <scope>NUCLEOTIDE SEQUENCE</scope>
    <source>
        <strain evidence="1">CtQyH19</strain>
    </source>
</reference>
<name>A0A8S5UQP5_9CAUD</name>